<gene>
    <name evidence="8" type="ORF">RFH988_LOCUS28694</name>
</gene>
<evidence type="ECO:0000313" key="9">
    <source>
        <dbReference type="Proteomes" id="UP000663882"/>
    </source>
</evidence>
<evidence type="ECO:0000256" key="1">
    <source>
        <dbReference type="ARBA" id="ARBA00018936"/>
    </source>
</evidence>
<dbReference type="InterPro" id="IPR029061">
    <property type="entry name" value="THDP-binding"/>
</dbReference>
<dbReference type="OrthoDB" id="16262at2759"/>
<comment type="caution">
    <text evidence="8">The sequence shown here is derived from an EMBL/GenBank/DDBJ whole genome shotgun (WGS) entry which is preliminary data.</text>
</comment>
<feature type="domain" description="Thiamine pyrophosphate enzyme TPP-binding" evidence="7">
    <location>
        <begin position="36"/>
        <end position="156"/>
    </location>
</feature>
<dbReference type="PANTHER" id="PTHR42818:SF1">
    <property type="entry name" value="SULFOPYRUVATE DECARBOXYLASE"/>
    <property type="match status" value="1"/>
</dbReference>
<keyword evidence="4" id="KW-0456">Lyase</keyword>
<dbReference type="Pfam" id="PF02775">
    <property type="entry name" value="TPP_enzyme_C"/>
    <property type="match status" value="1"/>
</dbReference>
<keyword evidence="2" id="KW-0210">Decarboxylase</keyword>
<dbReference type="AlphaFoldDB" id="A0A815CAJ0"/>
<evidence type="ECO:0000256" key="4">
    <source>
        <dbReference type="ARBA" id="ARBA00023239"/>
    </source>
</evidence>
<keyword evidence="3" id="KW-0786">Thiamine pyrophosphate</keyword>
<evidence type="ECO:0000256" key="6">
    <source>
        <dbReference type="ARBA" id="ARBA00048767"/>
    </source>
</evidence>
<sequence>MNHFRQRDIVVSTTGMLSRELFELRTKRHDGHERDFLTVGGMGHASSIALGIAIQKPNRTVYSLDGDGAVLMHMGILANIAAATPSNFKHIVFNDGAHDSVGGQPTVAGNHEKFSFCHIAQGCGYKHVIIATNQSEINEAMEKIRAINSDGPILLELRIQTGHRNNLGRSTDENRKDFMHFLQLN</sequence>
<dbReference type="InterPro" id="IPR051818">
    <property type="entry name" value="TPP_dependent_decarboxylase"/>
</dbReference>
<name>A0A815CAJ0_9BILA</name>
<accession>A0A815CAJ0</accession>
<proteinExistence type="predicted"/>
<dbReference type="Proteomes" id="UP000663882">
    <property type="component" value="Unassembled WGS sequence"/>
</dbReference>
<evidence type="ECO:0000256" key="5">
    <source>
        <dbReference type="ARBA" id="ARBA00030510"/>
    </source>
</evidence>
<evidence type="ECO:0000259" key="7">
    <source>
        <dbReference type="Pfam" id="PF02775"/>
    </source>
</evidence>
<dbReference type="GO" id="GO:0030976">
    <property type="term" value="F:thiamine pyrophosphate binding"/>
    <property type="evidence" value="ECO:0007669"/>
    <property type="project" value="InterPro"/>
</dbReference>
<dbReference type="InterPro" id="IPR000399">
    <property type="entry name" value="TPP-bd_CS"/>
</dbReference>
<dbReference type="PANTHER" id="PTHR42818">
    <property type="entry name" value="SULFOPYRUVATE DECARBOXYLASE SUBUNIT ALPHA"/>
    <property type="match status" value="1"/>
</dbReference>
<organism evidence="8 9">
    <name type="scientific">Rotaria sordida</name>
    <dbReference type="NCBI Taxonomy" id="392033"/>
    <lineage>
        <taxon>Eukaryota</taxon>
        <taxon>Metazoa</taxon>
        <taxon>Spiralia</taxon>
        <taxon>Gnathifera</taxon>
        <taxon>Rotifera</taxon>
        <taxon>Eurotatoria</taxon>
        <taxon>Bdelloidea</taxon>
        <taxon>Philodinida</taxon>
        <taxon>Philodinidae</taxon>
        <taxon>Rotaria</taxon>
    </lineage>
</organism>
<dbReference type="EMBL" id="CAJNOO010002580">
    <property type="protein sequence ID" value="CAF1280881.1"/>
    <property type="molecule type" value="Genomic_DNA"/>
</dbReference>
<reference evidence="8" key="1">
    <citation type="submission" date="2021-02" db="EMBL/GenBank/DDBJ databases">
        <authorList>
            <person name="Nowell W R."/>
        </authorList>
    </citation>
    <scope>NUCLEOTIDE SEQUENCE</scope>
</reference>
<dbReference type="SUPFAM" id="SSF52518">
    <property type="entry name" value="Thiamin diphosphate-binding fold (THDP-binding)"/>
    <property type="match status" value="1"/>
</dbReference>
<protein>
    <recommendedName>
        <fullName evidence="1">2-hydroxyacyl-CoA lyase 2</fullName>
    </recommendedName>
    <alternativeName>
        <fullName evidence="5">IlvB-like protein</fullName>
    </alternativeName>
</protein>
<dbReference type="Gene3D" id="3.40.50.970">
    <property type="match status" value="1"/>
</dbReference>
<dbReference type="GO" id="GO:0000287">
    <property type="term" value="F:magnesium ion binding"/>
    <property type="evidence" value="ECO:0007669"/>
    <property type="project" value="InterPro"/>
</dbReference>
<dbReference type="CDD" id="cd03371">
    <property type="entry name" value="TPP_PpyrDC"/>
    <property type="match status" value="1"/>
</dbReference>
<evidence type="ECO:0000313" key="8">
    <source>
        <dbReference type="EMBL" id="CAF1280881.1"/>
    </source>
</evidence>
<dbReference type="GO" id="GO:0016831">
    <property type="term" value="F:carboxy-lyase activity"/>
    <property type="evidence" value="ECO:0007669"/>
    <property type="project" value="UniProtKB-KW"/>
</dbReference>
<dbReference type="PROSITE" id="PS00187">
    <property type="entry name" value="TPP_ENZYMES"/>
    <property type="match status" value="1"/>
</dbReference>
<evidence type="ECO:0000256" key="2">
    <source>
        <dbReference type="ARBA" id="ARBA00022793"/>
    </source>
</evidence>
<comment type="catalytic activity">
    <reaction evidence="6">
        <text>(2R)-hydroxyhexadecanoyl-CoA = pentadecanal + formyl-CoA</text>
        <dbReference type="Rhea" id="RHEA:55212"/>
        <dbReference type="ChEBI" id="CHEBI:17302"/>
        <dbReference type="ChEBI" id="CHEBI:57376"/>
        <dbReference type="ChEBI" id="CHEBI:138654"/>
    </reaction>
    <physiologicalReaction direction="left-to-right" evidence="6">
        <dbReference type="Rhea" id="RHEA:55213"/>
    </physiologicalReaction>
</comment>
<dbReference type="InterPro" id="IPR011766">
    <property type="entry name" value="TPP_enzyme_TPP-bd"/>
</dbReference>
<evidence type="ECO:0000256" key="3">
    <source>
        <dbReference type="ARBA" id="ARBA00023052"/>
    </source>
</evidence>